<name>A0AA48HT05_9ALTE</name>
<dbReference type="Pfam" id="PF02627">
    <property type="entry name" value="CMD"/>
    <property type="match status" value="1"/>
</dbReference>
<dbReference type="GO" id="GO:0051920">
    <property type="term" value="F:peroxiredoxin activity"/>
    <property type="evidence" value="ECO:0007669"/>
    <property type="project" value="InterPro"/>
</dbReference>
<evidence type="ECO:0000259" key="1">
    <source>
        <dbReference type="Pfam" id="PF02627"/>
    </source>
</evidence>
<reference evidence="2" key="1">
    <citation type="submission" date="2023-01" db="EMBL/GenBank/DDBJ databases">
        <title>Complete genome sequence of Planctobacterium marinum strain Dej080120_11.</title>
        <authorList>
            <person name="Ueki S."/>
            <person name="Maruyama F."/>
        </authorList>
    </citation>
    <scope>NUCLEOTIDE SEQUENCE</scope>
    <source>
        <strain evidence="2">Dej080120_11</strain>
    </source>
</reference>
<evidence type="ECO:0000313" key="2">
    <source>
        <dbReference type="EMBL" id="BDX07439.1"/>
    </source>
</evidence>
<dbReference type="NCBIfam" id="TIGR00778">
    <property type="entry name" value="ahpD_dom"/>
    <property type="match status" value="1"/>
</dbReference>
<dbReference type="SUPFAM" id="SSF69118">
    <property type="entry name" value="AhpD-like"/>
    <property type="match status" value="1"/>
</dbReference>
<dbReference type="AlphaFoldDB" id="A0AA48HT05"/>
<dbReference type="PANTHER" id="PTHR34846:SF10">
    <property type="entry name" value="CYTOPLASMIC PROTEIN"/>
    <property type="match status" value="1"/>
</dbReference>
<dbReference type="KEGG" id="pmaw:MACH26_29600"/>
<protein>
    <submittedName>
        <fullName evidence="2">Alkyl hydroperoxide reductase AhpD</fullName>
    </submittedName>
</protein>
<evidence type="ECO:0000313" key="3">
    <source>
        <dbReference type="Proteomes" id="UP001333710"/>
    </source>
</evidence>
<sequence>MNPRISPIKLFELCPRLLTHIPAIGELPKDVAISARLRHLVKLRASQLNHCGYCQKMHSDEARSDGELQAKLDVLPAWRELDCFNNEERAALAWTEALTLVSTKPVTDEIFNEALLVFGEKGLVELSTIVLEINNWNRIAVGFGFQPEITLER</sequence>
<dbReference type="Gene3D" id="1.20.1290.10">
    <property type="entry name" value="AhpD-like"/>
    <property type="match status" value="1"/>
</dbReference>
<dbReference type="Proteomes" id="UP001333710">
    <property type="component" value="Chromosome"/>
</dbReference>
<feature type="domain" description="Carboxymuconolactone decarboxylase-like" evidence="1">
    <location>
        <begin position="31"/>
        <end position="97"/>
    </location>
</feature>
<gene>
    <name evidence="2" type="ORF">MACH26_29600</name>
</gene>
<dbReference type="InterPro" id="IPR003779">
    <property type="entry name" value="CMD-like"/>
</dbReference>
<proteinExistence type="predicted"/>
<dbReference type="PANTHER" id="PTHR34846">
    <property type="entry name" value="4-CARBOXYMUCONOLACTONE DECARBOXYLASE FAMILY PROTEIN (AFU_ORTHOLOGUE AFUA_6G11590)"/>
    <property type="match status" value="1"/>
</dbReference>
<dbReference type="InterPro" id="IPR004675">
    <property type="entry name" value="AhpD_core"/>
</dbReference>
<dbReference type="EMBL" id="AP027272">
    <property type="protein sequence ID" value="BDX07439.1"/>
    <property type="molecule type" value="Genomic_DNA"/>
</dbReference>
<organism evidence="2 3">
    <name type="scientific">Planctobacterium marinum</name>
    <dbReference type="NCBI Taxonomy" id="1631968"/>
    <lineage>
        <taxon>Bacteria</taxon>
        <taxon>Pseudomonadati</taxon>
        <taxon>Pseudomonadota</taxon>
        <taxon>Gammaproteobacteria</taxon>
        <taxon>Alteromonadales</taxon>
        <taxon>Alteromonadaceae</taxon>
        <taxon>Planctobacterium</taxon>
    </lineage>
</organism>
<dbReference type="InterPro" id="IPR029032">
    <property type="entry name" value="AhpD-like"/>
</dbReference>
<keyword evidence="3" id="KW-1185">Reference proteome</keyword>
<accession>A0AA48HT05</accession>
<dbReference type="RefSeq" id="WP_338293449.1">
    <property type="nucleotide sequence ID" value="NZ_AP027272.1"/>
</dbReference>